<keyword evidence="2" id="KW-1185">Reference proteome</keyword>
<dbReference type="RefSeq" id="WP_431868048.1">
    <property type="nucleotide sequence ID" value="NZ_CBDRIY010000002.1"/>
</dbReference>
<sequence>MSDEAGVSVDALPQAEAAELLAETMALLGGRFETILESLHGPVSSYVASGLSTYGDNTLEDIQATARSGIALAQNVQGSVLEIAATDSENADEFREGLEELDIPINF</sequence>
<dbReference type="AlphaFoldDB" id="A0A975QJE7"/>
<gene>
    <name evidence="1" type="ORF">KGD82_27350</name>
</gene>
<evidence type="ECO:0000313" key="2">
    <source>
        <dbReference type="Proteomes" id="UP000682416"/>
    </source>
</evidence>
<organism evidence="1 2">
    <name type="scientific">Nocardiopsis eucommiae</name>
    <dbReference type="NCBI Taxonomy" id="2831970"/>
    <lineage>
        <taxon>Bacteria</taxon>
        <taxon>Bacillati</taxon>
        <taxon>Actinomycetota</taxon>
        <taxon>Actinomycetes</taxon>
        <taxon>Streptosporangiales</taxon>
        <taxon>Nocardiopsidaceae</taxon>
        <taxon>Nocardiopsis</taxon>
    </lineage>
</organism>
<proteinExistence type="predicted"/>
<accession>A0A975QJE7</accession>
<dbReference type="Proteomes" id="UP000682416">
    <property type="component" value="Chromosome"/>
</dbReference>
<dbReference type="EMBL" id="CP074402">
    <property type="protein sequence ID" value="QVJ01581.1"/>
    <property type="molecule type" value="Genomic_DNA"/>
</dbReference>
<reference evidence="1" key="1">
    <citation type="submission" date="2021-05" db="EMBL/GenBank/DDBJ databases">
        <authorList>
            <person name="Kaiqin L."/>
            <person name="Jian G."/>
        </authorList>
    </citation>
    <scope>NUCLEOTIDE SEQUENCE</scope>
    <source>
        <strain evidence="1">HDS5</strain>
    </source>
</reference>
<dbReference type="KEGG" id="nec:KGD82_27350"/>
<protein>
    <submittedName>
        <fullName evidence="1">Uncharacterized protein</fullName>
    </submittedName>
</protein>
<evidence type="ECO:0000313" key="1">
    <source>
        <dbReference type="EMBL" id="QVJ01581.1"/>
    </source>
</evidence>
<name>A0A975QJE7_9ACTN</name>